<dbReference type="GO" id="GO:0003700">
    <property type="term" value="F:DNA-binding transcription factor activity"/>
    <property type="evidence" value="ECO:0007669"/>
    <property type="project" value="InterPro"/>
</dbReference>
<dbReference type="Pfam" id="PF20240">
    <property type="entry name" value="DUF6597"/>
    <property type="match status" value="1"/>
</dbReference>
<gene>
    <name evidence="5" type="ORF">SAMN04488122_2053</name>
</gene>
<dbReference type="Proteomes" id="UP000199310">
    <property type="component" value="Unassembled WGS sequence"/>
</dbReference>
<organism evidence="5 6">
    <name type="scientific">Chitinophaga arvensicola</name>
    <dbReference type="NCBI Taxonomy" id="29529"/>
    <lineage>
        <taxon>Bacteria</taxon>
        <taxon>Pseudomonadati</taxon>
        <taxon>Bacteroidota</taxon>
        <taxon>Chitinophagia</taxon>
        <taxon>Chitinophagales</taxon>
        <taxon>Chitinophagaceae</taxon>
        <taxon>Chitinophaga</taxon>
    </lineage>
</organism>
<evidence type="ECO:0000256" key="3">
    <source>
        <dbReference type="ARBA" id="ARBA00023163"/>
    </source>
</evidence>
<dbReference type="STRING" id="29529.SAMN04488122_2053"/>
<keyword evidence="2" id="KW-0238">DNA-binding</keyword>
<dbReference type="EMBL" id="FOJG01000001">
    <property type="protein sequence ID" value="SEW34048.1"/>
    <property type="molecule type" value="Genomic_DNA"/>
</dbReference>
<evidence type="ECO:0000313" key="6">
    <source>
        <dbReference type="Proteomes" id="UP000199310"/>
    </source>
</evidence>
<dbReference type="OrthoDB" id="635259at2"/>
<dbReference type="InterPro" id="IPR018060">
    <property type="entry name" value="HTH_AraC"/>
</dbReference>
<evidence type="ECO:0000259" key="4">
    <source>
        <dbReference type="PROSITE" id="PS01124"/>
    </source>
</evidence>
<dbReference type="RefSeq" id="WP_089894017.1">
    <property type="nucleotide sequence ID" value="NZ_FOJG01000001.1"/>
</dbReference>
<dbReference type="InterPro" id="IPR050204">
    <property type="entry name" value="AraC_XylS_family_regulators"/>
</dbReference>
<dbReference type="PROSITE" id="PS01124">
    <property type="entry name" value="HTH_ARAC_FAMILY_2"/>
    <property type="match status" value="1"/>
</dbReference>
<evidence type="ECO:0000256" key="1">
    <source>
        <dbReference type="ARBA" id="ARBA00023015"/>
    </source>
</evidence>
<accession>A0A1I0R1W1</accession>
<dbReference type="PANTHER" id="PTHR46796:SF13">
    <property type="entry name" value="HTH-TYPE TRANSCRIPTIONAL ACTIVATOR RHAS"/>
    <property type="match status" value="1"/>
</dbReference>
<dbReference type="Pfam" id="PF12833">
    <property type="entry name" value="HTH_18"/>
    <property type="match status" value="1"/>
</dbReference>
<keyword evidence="3" id="KW-0804">Transcription</keyword>
<reference evidence="6" key="1">
    <citation type="submission" date="2016-10" db="EMBL/GenBank/DDBJ databases">
        <authorList>
            <person name="Varghese N."/>
            <person name="Submissions S."/>
        </authorList>
    </citation>
    <scope>NUCLEOTIDE SEQUENCE [LARGE SCALE GENOMIC DNA]</scope>
    <source>
        <strain evidence="6">DSM 3695</strain>
    </source>
</reference>
<evidence type="ECO:0000256" key="2">
    <source>
        <dbReference type="ARBA" id="ARBA00023125"/>
    </source>
</evidence>
<evidence type="ECO:0000313" key="5">
    <source>
        <dbReference type="EMBL" id="SEW34048.1"/>
    </source>
</evidence>
<dbReference type="Gene3D" id="1.10.10.60">
    <property type="entry name" value="Homeodomain-like"/>
    <property type="match status" value="1"/>
</dbReference>
<proteinExistence type="predicted"/>
<dbReference type="PANTHER" id="PTHR46796">
    <property type="entry name" value="HTH-TYPE TRANSCRIPTIONAL ACTIVATOR RHAS-RELATED"/>
    <property type="match status" value="1"/>
</dbReference>
<name>A0A1I0R1W1_9BACT</name>
<dbReference type="GO" id="GO:0043565">
    <property type="term" value="F:sequence-specific DNA binding"/>
    <property type="evidence" value="ECO:0007669"/>
    <property type="project" value="InterPro"/>
</dbReference>
<dbReference type="AlphaFoldDB" id="A0A1I0R1W1"/>
<keyword evidence="6" id="KW-1185">Reference proteome</keyword>
<feature type="domain" description="HTH araC/xylS-type" evidence="4">
    <location>
        <begin position="184"/>
        <end position="266"/>
    </location>
</feature>
<protein>
    <submittedName>
        <fullName evidence="5">Helix-turn-helix domain-containing protein</fullName>
    </submittedName>
</protein>
<sequence>MGITGTHFETVPPLSDIVNHFYVIQSGQKDATTVARLSPNYEMMLLFNFSAPIRLSFAAAVLDTTKMDKVAVLGPLRKMLNYEVLPGTDLLVVVFNLDGFYRLFQVPVDSLDGEQLHHPDDFMASPVYQELWDVLKRTPSSEERVAILKDYINTATHAAEDGAQPLLEGADYFNDPQLQPAKAIAADAELSERTVQLRFKKYVGYSPKEMLRFLRFKQVINAIEHGADASIDWFDLIHDFGYHDQSHLIKDFQHYLGTTPETFIKQIAGKEFCTTRPGKNY</sequence>
<keyword evidence="1" id="KW-0805">Transcription regulation</keyword>
<dbReference type="SMART" id="SM00342">
    <property type="entry name" value="HTH_ARAC"/>
    <property type="match status" value="1"/>
</dbReference>
<dbReference type="InterPro" id="IPR046532">
    <property type="entry name" value="DUF6597"/>
</dbReference>